<sequence>MLLRIKQQMLDILQILSVTRLLPDAVRTSCGQRLGRVFGTKHSHILQVPFSTEKGIVKKWISRFDVWPYLETYTECTAHALQKTKYHFSCQITADLIAIRHESHRLYHH</sequence>
<dbReference type="EMBL" id="JBDFQZ010000002">
    <property type="protein sequence ID" value="KAK9750129.1"/>
    <property type="molecule type" value="Genomic_DNA"/>
</dbReference>
<comment type="caution">
    <text evidence="7">The sequence shown here is derived from an EMBL/GenBank/DDBJ whole genome shotgun (WGS) entry which is preliminary data.</text>
</comment>
<dbReference type="Gene3D" id="3.40.50.2000">
    <property type="entry name" value="Glycogen Phosphorylase B"/>
    <property type="match status" value="1"/>
</dbReference>
<feature type="domain" description="Sucrose synthase first GT-B" evidence="6">
    <location>
        <begin position="1"/>
        <end position="81"/>
    </location>
</feature>
<accession>A0AAW1MXW9</accession>
<protein>
    <recommendedName>
        <fullName evidence="2">sucrose synthase</fullName>
        <ecNumber evidence="2">2.4.1.13</ecNumber>
    </recommendedName>
</protein>
<evidence type="ECO:0000256" key="4">
    <source>
        <dbReference type="ARBA" id="ARBA00022679"/>
    </source>
</evidence>
<proteinExistence type="inferred from homology"/>
<evidence type="ECO:0000313" key="8">
    <source>
        <dbReference type="Proteomes" id="UP001443914"/>
    </source>
</evidence>
<comment type="catalytic activity">
    <reaction evidence="5">
        <text>an NDP-alpha-D-glucose + D-fructose = a ribonucleoside 5'-diphosphate + sucrose + H(+)</text>
        <dbReference type="Rhea" id="RHEA:16241"/>
        <dbReference type="ChEBI" id="CHEBI:15378"/>
        <dbReference type="ChEBI" id="CHEBI:17992"/>
        <dbReference type="ChEBI" id="CHEBI:37721"/>
        <dbReference type="ChEBI" id="CHEBI:57930"/>
        <dbReference type="ChEBI" id="CHEBI:76533"/>
        <dbReference type="EC" id="2.4.1.13"/>
    </reaction>
</comment>
<evidence type="ECO:0000256" key="5">
    <source>
        <dbReference type="ARBA" id="ARBA00049030"/>
    </source>
</evidence>
<evidence type="ECO:0000256" key="1">
    <source>
        <dbReference type="ARBA" id="ARBA00005894"/>
    </source>
</evidence>
<keyword evidence="4" id="KW-0808">Transferase</keyword>
<comment type="similarity">
    <text evidence="1">Belongs to the glycosyltransferase 1 family. Plant sucrose synthase subfamily.</text>
</comment>
<evidence type="ECO:0000259" key="6">
    <source>
        <dbReference type="Pfam" id="PF00862"/>
    </source>
</evidence>
<evidence type="ECO:0000256" key="2">
    <source>
        <dbReference type="ARBA" id="ARBA00012540"/>
    </source>
</evidence>
<dbReference type="InterPro" id="IPR012820">
    <property type="entry name" value="Sucrose_synthase_pln/cyn"/>
</dbReference>
<dbReference type="PANTHER" id="PTHR45839:SF7">
    <property type="entry name" value="SUCROSE SYNTHASE 1"/>
    <property type="match status" value="1"/>
</dbReference>
<organism evidence="7 8">
    <name type="scientific">Saponaria officinalis</name>
    <name type="common">Common soapwort</name>
    <name type="synonym">Lychnis saponaria</name>
    <dbReference type="NCBI Taxonomy" id="3572"/>
    <lineage>
        <taxon>Eukaryota</taxon>
        <taxon>Viridiplantae</taxon>
        <taxon>Streptophyta</taxon>
        <taxon>Embryophyta</taxon>
        <taxon>Tracheophyta</taxon>
        <taxon>Spermatophyta</taxon>
        <taxon>Magnoliopsida</taxon>
        <taxon>eudicotyledons</taxon>
        <taxon>Gunneridae</taxon>
        <taxon>Pentapetalae</taxon>
        <taxon>Caryophyllales</taxon>
        <taxon>Caryophyllaceae</taxon>
        <taxon>Caryophylleae</taxon>
        <taxon>Saponaria</taxon>
    </lineage>
</organism>
<gene>
    <name evidence="7" type="ORF">RND81_02G175300</name>
</gene>
<keyword evidence="3" id="KW-0328">Glycosyltransferase</keyword>
<keyword evidence="8" id="KW-1185">Reference proteome</keyword>
<dbReference type="Proteomes" id="UP001443914">
    <property type="component" value="Unassembled WGS sequence"/>
</dbReference>
<dbReference type="InterPro" id="IPR000368">
    <property type="entry name" value="Sucrose_synth_GT-B1"/>
</dbReference>
<dbReference type="GO" id="GO:0005985">
    <property type="term" value="P:sucrose metabolic process"/>
    <property type="evidence" value="ECO:0007669"/>
    <property type="project" value="InterPro"/>
</dbReference>
<reference evidence="7" key="1">
    <citation type="submission" date="2024-03" db="EMBL/GenBank/DDBJ databases">
        <title>WGS assembly of Saponaria officinalis var. Norfolk2.</title>
        <authorList>
            <person name="Jenkins J."/>
            <person name="Shu S."/>
            <person name="Grimwood J."/>
            <person name="Barry K."/>
            <person name="Goodstein D."/>
            <person name="Schmutz J."/>
            <person name="Leebens-Mack J."/>
            <person name="Osbourn A."/>
        </authorList>
    </citation>
    <scope>NUCLEOTIDE SEQUENCE [LARGE SCALE GENOMIC DNA]</scope>
    <source>
        <strain evidence="7">JIC</strain>
    </source>
</reference>
<dbReference type="PANTHER" id="PTHR45839">
    <property type="match status" value="1"/>
</dbReference>
<evidence type="ECO:0000256" key="3">
    <source>
        <dbReference type="ARBA" id="ARBA00022676"/>
    </source>
</evidence>
<dbReference type="EC" id="2.4.1.13" evidence="2"/>
<evidence type="ECO:0000313" key="7">
    <source>
        <dbReference type="EMBL" id="KAK9750129.1"/>
    </source>
</evidence>
<name>A0AAW1MXW9_SAPOF</name>
<dbReference type="AlphaFoldDB" id="A0AAW1MXW9"/>
<dbReference type="Pfam" id="PF00862">
    <property type="entry name" value="GT-B_Sucrose_synth"/>
    <property type="match status" value="1"/>
</dbReference>
<dbReference type="GO" id="GO:0016157">
    <property type="term" value="F:sucrose synthase activity"/>
    <property type="evidence" value="ECO:0007669"/>
    <property type="project" value="UniProtKB-EC"/>
</dbReference>